<dbReference type="EMBL" id="QFFI01000001">
    <property type="protein sequence ID" value="PWG65698.1"/>
    <property type="molecule type" value="Genomic_DNA"/>
</dbReference>
<protein>
    <recommendedName>
        <fullName evidence="3">Integrase</fullName>
    </recommendedName>
</protein>
<comment type="caution">
    <text evidence="1">The sequence shown here is derived from an EMBL/GenBank/DDBJ whole genome shotgun (WGS) entry which is preliminary data.</text>
</comment>
<proteinExistence type="predicted"/>
<accession>A0A2U2N9D8</accession>
<dbReference type="OrthoDB" id="8613201at2"/>
<organism evidence="1 2">
    <name type="scientific">Sediminicurvatus halobius</name>
    <dbReference type="NCBI Taxonomy" id="2182432"/>
    <lineage>
        <taxon>Bacteria</taxon>
        <taxon>Pseudomonadati</taxon>
        <taxon>Pseudomonadota</taxon>
        <taxon>Gammaproteobacteria</taxon>
        <taxon>Chromatiales</taxon>
        <taxon>Ectothiorhodospiraceae</taxon>
        <taxon>Sediminicurvatus</taxon>
    </lineage>
</organism>
<dbReference type="AlphaFoldDB" id="A0A2U2N9D8"/>
<dbReference type="RefSeq" id="WP_109674974.1">
    <property type="nucleotide sequence ID" value="NZ_CP086615.1"/>
</dbReference>
<dbReference type="Proteomes" id="UP000245474">
    <property type="component" value="Unassembled WGS sequence"/>
</dbReference>
<name>A0A2U2N9D8_9GAMM</name>
<evidence type="ECO:0008006" key="3">
    <source>
        <dbReference type="Google" id="ProtNLM"/>
    </source>
</evidence>
<reference evidence="1 2" key="1">
    <citation type="submission" date="2018-05" db="EMBL/GenBank/DDBJ databases">
        <title>Spiribacter halobius sp. nov., a moderately halophilic bacterium isolated from marine solar saltern.</title>
        <authorList>
            <person name="Zheng W.-S."/>
            <person name="Lu D.-C."/>
            <person name="Du Z.-J."/>
        </authorList>
    </citation>
    <scope>NUCLEOTIDE SEQUENCE [LARGE SCALE GENOMIC DNA]</scope>
    <source>
        <strain evidence="1 2">E85</strain>
    </source>
</reference>
<sequence length="320" mass="37296">MNAELIEQYWVRRLFVDFCRSPVLEVSDGALVGRLDHYAQFFAEIDRHLSDWKEVSQESLYRIFTAEGLRRHYLPVSYLVRRLRLPWSNDDLAELIERDRRLQALQRLGDRVWVGTLHEYADWLSRDTQAKLREKSIRVYVNAAAKLLEHAQVERPTELDAKHLTRFLRRHPGHRASLTRFVRFLKVQHGLSIALPPGRPPRKNRYASRVEHTVRQITTALERPCTAAKRRALVAELLARLYGVPLTRVLALTRSEVTHQGHKVVLWPGESDIRLEEKVARLFRESVLDEARGEMLFPGRNGVQPLSTHAVKYYVRQHAG</sequence>
<evidence type="ECO:0000313" key="1">
    <source>
        <dbReference type="EMBL" id="PWG65698.1"/>
    </source>
</evidence>
<gene>
    <name evidence="1" type="ORF">DEM34_00020</name>
</gene>
<keyword evidence="2" id="KW-1185">Reference proteome</keyword>
<evidence type="ECO:0000313" key="2">
    <source>
        <dbReference type="Proteomes" id="UP000245474"/>
    </source>
</evidence>